<keyword evidence="1" id="KW-0812">Transmembrane</keyword>
<proteinExistence type="predicted"/>
<dbReference type="AlphaFoldDB" id="A0AAE8ELG6"/>
<evidence type="ECO:0000313" key="2">
    <source>
        <dbReference type="EMBL" id="RLM18347.1"/>
    </source>
</evidence>
<organism evidence="2 3">
    <name type="scientific">Brenneria goodwinii</name>
    <dbReference type="NCBI Taxonomy" id="1109412"/>
    <lineage>
        <taxon>Bacteria</taxon>
        <taxon>Pseudomonadati</taxon>
        <taxon>Pseudomonadota</taxon>
        <taxon>Gammaproteobacteria</taxon>
        <taxon>Enterobacterales</taxon>
        <taxon>Pectobacteriaceae</taxon>
        <taxon>Brenneria</taxon>
    </lineage>
</organism>
<comment type="caution">
    <text evidence="2">The sequence shown here is derived from an EMBL/GenBank/DDBJ whole genome shotgun (WGS) entry which is preliminary data.</text>
</comment>
<feature type="transmembrane region" description="Helical" evidence="1">
    <location>
        <begin position="26"/>
        <end position="48"/>
    </location>
</feature>
<name>A0AAE8ELG6_9GAMM</name>
<dbReference type="EMBL" id="MJLX01000067">
    <property type="protein sequence ID" value="RLM18347.1"/>
    <property type="molecule type" value="Genomic_DNA"/>
</dbReference>
<dbReference type="Proteomes" id="UP000285972">
    <property type="component" value="Unassembled WGS sequence"/>
</dbReference>
<dbReference type="KEGG" id="bgj:AWC36_00065"/>
<gene>
    <name evidence="2" type="ORF">BIY26_19000</name>
</gene>
<reference evidence="2 3" key="1">
    <citation type="submission" date="2016-09" db="EMBL/GenBank/DDBJ databases">
        <authorList>
            <person name="Doonan J."/>
            <person name="Pachebat J.A."/>
            <person name="Golyshin P.N."/>
            <person name="Denman S."/>
            <person name="Mcdonald J.E."/>
        </authorList>
    </citation>
    <scope>NUCLEOTIDE SEQUENCE [LARGE SCALE GENOMIC DNA]</scope>
    <source>
        <strain evidence="2 3">FRB141</strain>
    </source>
</reference>
<accession>A0AAE8ELG6</accession>
<keyword evidence="1" id="KW-0472">Membrane</keyword>
<sequence>MFLFVYIIYRASAQWRNVGDGISADYLYSCWFRLVFSVVISLMVLSYFRFIRTVASLPLHGDLKEKDTINAYYNIEKRSRDDGGALRRMSGWKRNDFNNQ</sequence>
<evidence type="ECO:0000313" key="3">
    <source>
        <dbReference type="Proteomes" id="UP000285972"/>
    </source>
</evidence>
<keyword evidence="1" id="KW-1133">Transmembrane helix</keyword>
<protein>
    <submittedName>
        <fullName evidence="2">Uncharacterized protein</fullName>
    </submittedName>
</protein>
<evidence type="ECO:0000256" key="1">
    <source>
        <dbReference type="SAM" id="Phobius"/>
    </source>
</evidence>